<accession>A0A0H2Y5N6</accession>
<proteinExistence type="predicted"/>
<dbReference type="KEGG" id="ypa:YPA_0954"/>
<keyword evidence="1" id="KW-0547">Nucleotide-binding</keyword>
<evidence type="ECO:0000313" key="2">
    <source>
        <dbReference type="Proteomes" id="UP000001971"/>
    </source>
</evidence>
<name>A0A0H2Y5N6_YERPA</name>
<dbReference type="AlphaFoldDB" id="A0A0H2Y5N6"/>
<dbReference type="EMBL" id="CP000308">
    <property type="protein sequence ID" value="ABG12922.1"/>
    <property type="molecule type" value="Genomic_DNA"/>
</dbReference>
<evidence type="ECO:0000313" key="1">
    <source>
        <dbReference type="EMBL" id="ABG12922.1"/>
    </source>
</evidence>
<keyword evidence="1" id="KW-0067">ATP-binding</keyword>
<gene>
    <name evidence="1" type="ordered locus">YPA_0954</name>
</gene>
<reference evidence="1 2" key="1">
    <citation type="journal article" date="2006" name="J. Bacteriol.">
        <title>Complete genome sequence of Yersinia pestis strains Antiqua and Nepal516: evidence of gene reduction in an emerging pathogen.</title>
        <authorList>
            <person name="Chain P.S."/>
            <person name="Hu P."/>
            <person name="Malfatti S.A."/>
            <person name="Radnedge L."/>
            <person name="Larimer F."/>
            <person name="Vergez L.M."/>
            <person name="Worsham P."/>
            <person name="Chu M.C."/>
            <person name="Andersen G.L."/>
        </authorList>
    </citation>
    <scope>NUCLEOTIDE SEQUENCE [LARGE SCALE GENOMIC DNA]</scope>
    <source>
        <strain evidence="1 2">Antiqua</strain>
    </source>
</reference>
<sequence>MGSLLIRRATMTFIDVRRRSFLSGEIMNAAQIRQLAAAALRGKTDAEDRIYLTEAWPITTYPAILLQTPLEVKESIGRNAPQFKTITTLRISGHIQLSEGENPVTVAASALERLCEQIQRAVINSYELTRQIQQFAKVRTTMGIYTALGSDTAARSAATRSEPSVAEVKVELDLEYYQGPEDFFPLETPQLAGIDVTINMPDGAPEPLIAITLSE</sequence>
<dbReference type="GO" id="GO:0005524">
    <property type="term" value="F:ATP binding"/>
    <property type="evidence" value="ECO:0007669"/>
    <property type="project" value="UniProtKB-KW"/>
</dbReference>
<organism evidence="1 2">
    <name type="scientific">Yersinia pestis bv. Antiqua (strain Antiqua)</name>
    <dbReference type="NCBI Taxonomy" id="360102"/>
    <lineage>
        <taxon>Bacteria</taxon>
        <taxon>Pseudomonadati</taxon>
        <taxon>Pseudomonadota</taxon>
        <taxon>Gammaproteobacteria</taxon>
        <taxon>Enterobacterales</taxon>
        <taxon>Yersiniaceae</taxon>
        <taxon>Yersinia</taxon>
    </lineage>
</organism>
<dbReference type="Proteomes" id="UP000001971">
    <property type="component" value="Chromosome"/>
</dbReference>
<protein>
    <submittedName>
        <fullName evidence="1">Putative ATP-binding protein</fullName>
    </submittedName>
</protein>